<keyword evidence="3" id="KW-0479">Metal-binding</keyword>
<dbReference type="GO" id="GO:0005634">
    <property type="term" value="C:nucleus"/>
    <property type="evidence" value="ECO:0007669"/>
    <property type="project" value="TreeGrafter"/>
</dbReference>
<dbReference type="AlphaFoldDB" id="A0A7R8D099"/>
<name>A0A7R8D099_LEPSM</name>
<dbReference type="EC" id="2.3.2.27" evidence="9"/>
<keyword evidence="2" id="KW-0812">Transmembrane</keyword>
<keyword evidence="4" id="KW-0863">Zinc-finger</keyword>
<proteinExistence type="predicted"/>
<dbReference type="PROSITE" id="PS50089">
    <property type="entry name" value="ZF_RING_2"/>
    <property type="match status" value="1"/>
</dbReference>
<feature type="compositionally biased region" description="Polar residues" evidence="8">
    <location>
        <begin position="317"/>
        <end position="330"/>
    </location>
</feature>
<dbReference type="SUPFAM" id="SSF57850">
    <property type="entry name" value="RING/U-box"/>
    <property type="match status" value="1"/>
</dbReference>
<feature type="region of interest" description="Disordered" evidence="8">
    <location>
        <begin position="315"/>
        <end position="341"/>
    </location>
</feature>
<protein>
    <submittedName>
        <fullName evidence="9">RNF13</fullName>
        <ecNumber evidence="9">2.3.2.27</ecNumber>
    </submittedName>
</protein>
<evidence type="ECO:0000256" key="8">
    <source>
        <dbReference type="SAM" id="MobiDB-lite"/>
    </source>
</evidence>
<evidence type="ECO:0000256" key="5">
    <source>
        <dbReference type="ARBA" id="ARBA00022833"/>
    </source>
</evidence>
<evidence type="ECO:0000256" key="4">
    <source>
        <dbReference type="ARBA" id="ARBA00022771"/>
    </source>
</evidence>
<accession>A0A7R8D099</accession>
<dbReference type="Pfam" id="PF02225">
    <property type="entry name" value="PA"/>
    <property type="match status" value="1"/>
</dbReference>
<sequence length="422" mass="48017">MGWMNPTRSEVVIRYSTPKGHVTMRMESAEASFGLSIPLEGLMGRVRKGQPLDGCTAIEEAPNRQEEDPLWFVILVRSSNCTFSEKVKAATKGNYSGAIIYNNNSDKVLHMGGTGSYLTPSVFIGLTDGEVILHKYLYYQSVNASVTLYPDDPFRFECCVQDHRRNRRHRLPKSALKNLPIIRYNEESSPYDTCCICLDDYINNDKLRILPCDHAYHKNCIDPWLVKNRRICPQCRKKVFCQGQEDTDEEETTTERDSLLSNVRSITINGGTFHAGGTYAAALAEQVSHNSRRNFRTRFNLFSRYRRLEDNYLDNESLGQTSSNDSSLEYQTPPEYQRPPTETTDVMHVAIVHSQDSSSSSSESENDGISRSRTTESEITQYDLSDLRPLLLCKGILIRKQDSFNVPTDILMFQETFCHSCS</sequence>
<evidence type="ECO:0000256" key="2">
    <source>
        <dbReference type="ARBA" id="ARBA00022692"/>
    </source>
</evidence>
<dbReference type="SMART" id="SM00184">
    <property type="entry name" value="RING"/>
    <property type="match status" value="1"/>
</dbReference>
<keyword evidence="7" id="KW-0472">Membrane</keyword>
<evidence type="ECO:0000313" key="10">
    <source>
        <dbReference type="Proteomes" id="UP000675881"/>
    </source>
</evidence>
<dbReference type="GO" id="GO:0061630">
    <property type="term" value="F:ubiquitin protein ligase activity"/>
    <property type="evidence" value="ECO:0007669"/>
    <property type="project" value="UniProtKB-EC"/>
</dbReference>
<dbReference type="GO" id="GO:0016020">
    <property type="term" value="C:membrane"/>
    <property type="evidence" value="ECO:0007669"/>
    <property type="project" value="UniProtKB-SubCell"/>
</dbReference>
<organism evidence="9 10">
    <name type="scientific">Lepeophtheirus salmonis</name>
    <name type="common">Salmon louse</name>
    <name type="synonym">Caligus salmonis</name>
    <dbReference type="NCBI Taxonomy" id="72036"/>
    <lineage>
        <taxon>Eukaryota</taxon>
        <taxon>Metazoa</taxon>
        <taxon>Ecdysozoa</taxon>
        <taxon>Arthropoda</taxon>
        <taxon>Crustacea</taxon>
        <taxon>Multicrustacea</taxon>
        <taxon>Hexanauplia</taxon>
        <taxon>Copepoda</taxon>
        <taxon>Siphonostomatoida</taxon>
        <taxon>Caligidae</taxon>
        <taxon>Lepeophtheirus</taxon>
    </lineage>
</organism>
<evidence type="ECO:0000256" key="7">
    <source>
        <dbReference type="ARBA" id="ARBA00023136"/>
    </source>
</evidence>
<dbReference type="Proteomes" id="UP000675881">
    <property type="component" value="Chromosome 6"/>
</dbReference>
<dbReference type="GO" id="GO:0008270">
    <property type="term" value="F:zinc ion binding"/>
    <property type="evidence" value="ECO:0007669"/>
    <property type="project" value="UniProtKB-KW"/>
</dbReference>
<evidence type="ECO:0000256" key="6">
    <source>
        <dbReference type="ARBA" id="ARBA00022989"/>
    </source>
</evidence>
<keyword evidence="9" id="KW-0808">Transferase</keyword>
<dbReference type="Gene3D" id="3.50.30.30">
    <property type="match status" value="1"/>
</dbReference>
<keyword evidence="6" id="KW-1133">Transmembrane helix</keyword>
<gene>
    <name evidence="9" type="ORF">LSAA_11958</name>
</gene>
<dbReference type="GO" id="GO:0006511">
    <property type="term" value="P:ubiquitin-dependent protein catabolic process"/>
    <property type="evidence" value="ECO:0007669"/>
    <property type="project" value="TreeGrafter"/>
</dbReference>
<dbReference type="Gene3D" id="3.30.40.10">
    <property type="entry name" value="Zinc/RING finger domain, C3HC4 (zinc finger)"/>
    <property type="match status" value="1"/>
</dbReference>
<dbReference type="Pfam" id="PF13639">
    <property type="entry name" value="zf-RING_2"/>
    <property type="match status" value="1"/>
</dbReference>
<dbReference type="PANTHER" id="PTHR45931:SF20">
    <property type="entry name" value="RING-TYPE E3 UBIQUITIN TRANSFERASE"/>
    <property type="match status" value="1"/>
</dbReference>
<dbReference type="EMBL" id="HG994585">
    <property type="protein sequence ID" value="CAF2982378.1"/>
    <property type="molecule type" value="Genomic_DNA"/>
</dbReference>
<dbReference type="InterPro" id="IPR001841">
    <property type="entry name" value="Znf_RING"/>
</dbReference>
<reference evidence="9" key="1">
    <citation type="submission" date="2021-02" db="EMBL/GenBank/DDBJ databases">
        <authorList>
            <person name="Bekaert M."/>
        </authorList>
    </citation>
    <scope>NUCLEOTIDE SEQUENCE</scope>
    <source>
        <strain evidence="9">IoA-00</strain>
    </source>
</reference>
<dbReference type="OrthoDB" id="8062037at2759"/>
<dbReference type="InterPro" id="IPR051834">
    <property type="entry name" value="RING_finger_E3_ligase"/>
</dbReference>
<keyword evidence="10" id="KW-1185">Reference proteome</keyword>
<keyword evidence="9" id="KW-0012">Acyltransferase</keyword>
<dbReference type="CDD" id="cd16665">
    <property type="entry name" value="RING-H2_RNF13-like"/>
    <property type="match status" value="1"/>
</dbReference>
<dbReference type="InterPro" id="IPR013083">
    <property type="entry name" value="Znf_RING/FYVE/PHD"/>
</dbReference>
<dbReference type="SUPFAM" id="SSF52025">
    <property type="entry name" value="PA domain"/>
    <property type="match status" value="1"/>
</dbReference>
<dbReference type="InterPro" id="IPR046450">
    <property type="entry name" value="PA_dom_sf"/>
</dbReference>
<feature type="region of interest" description="Disordered" evidence="8">
    <location>
        <begin position="353"/>
        <end position="375"/>
    </location>
</feature>
<evidence type="ECO:0000256" key="1">
    <source>
        <dbReference type="ARBA" id="ARBA00004370"/>
    </source>
</evidence>
<evidence type="ECO:0000313" key="9">
    <source>
        <dbReference type="EMBL" id="CAF2982378.1"/>
    </source>
</evidence>
<keyword evidence="5" id="KW-0862">Zinc</keyword>
<dbReference type="InterPro" id="IPR003137">
    <property type="entry name" value="PA_domain"/>
</dbReference>
<comment type="subcellular location">
    <subcellularLocation>
        <location evidence="1">Membrane</location>
    </subcellularLocation>
</comment>
<dbReference type="PANTHER" id="PTHR45931">
    <property type="entry name" value="SI:CH211-59O9.10"/>
    <property type="match status" value="1"/>
</dbReference>
<evidence type="ECO:0000256" key="3">
    <source>
        <dbReference type="ARBA" id="ARBA00022723"/>
    </source>
</evidence>